<dbReference type="InterPro" id="IPR029058">
    <property type="entry name" value="AB_hydrolase_fold"/>
</dbReference>
<dbReference type="InterPro" id="IPR011659">
    <property type="entry name" value="WD40"/>
</dbReference>
<reference evidence="4 5" key="1">
    <citation type="submission" date="2023-03" db="EMBL/GenBank/DDBJ databases">
        <title>Bacillus Genome Sequencing.</title>
        <authorList>
            <person name="Dunlap C."/>
        </authorList>
    </citation>
    <scope>NUCLEOTIDE SEQUENCE [LARGE SCALE GENOMIC DNA]</scope>
    <source>
        <strain evidence="4 5">B-23453</strain>
    </source>
</reference>
<organism evidence="4 5">
    <name type="scientific">Heyndrickxia acidicola</name>
    <dbReference type="NCBI Taxonomy" id="209389"/>
    <lineage>
        <taxon>Bacteria</taxon>
        <taxon>Bacillati</taxon>
        <taxon>Bacillota</taxon>
        <taxon>Bacilli</taxon>
        <taxon>Bacillales</taxon>
        <taxon>Bacillaceae</taxon>
        <taxon>Heyndrickxia</taxon>
    </lineage>
</organism>
<dbReference type="InterPro" id="IPR001375">
    <property type="entry name" value="Peptidase_S9_cat"/>
</dbReference>
<dbReference type="InterPro" id="IPR011042">
    <property type="entry name" value="6-blade_b-propeller_TolB-like"/>
</dbReference>
<evidence type="ECO:0000313" key="5">
    <source>
        <dbReference type="Proteomes" id="UP001341444"/>
    </source>
</evidence>
<dbReference type="Pfam" id="PF00326">
    <property type="entry name" value="Peptidase_S9"/>
    <property type="match status" value="1"/>
</dbReference>
<evidence type="ECO:0000259" key="3">
    <source>
        <dbReference type="Pfam" id="PF00326"/>
    </source>
</evidence>
<gene>
    <name evidence="4" type="ORF">P4T90_05120</name>
</gene>
<dbReference type="RefSeq" id="WP_066265699.1">
    <property type="nucleotide sequence ID" value="NZ_JARMAB010000006.1"/>
</dbReference>
<dbReference type="SUPFAM" id="SSF53474">
    <property type="entry name" value="alpha/beta-Hydrolases"/>
    <property type="match status" value="1"/>
</dbReference>
<evidence type="ECO:0000313" key="4">
    <source>
        <dbReference type="EMBL" id="MED1202473.1"/>
    </source>
</evidence>
<protein>
    <submittedName>
        <fullName evidence="4">S9 family peptidase</fullName>
    </submittedName>
</protein>
<comment type="caution">
    <text evidence="4">The sequence shown here is derived from an EMBL/GenBank/DDBJ whole genome shotgun (WGS) entry which is preliminary data.</text>
</comment>
<evidence type="ECO:0000256" key="2">
    <source>
        <dbReference type="ARBA" id="ARBA00022825"/>
    </source>
</evidence>
<evidence type="ECO:0000256" key="1">
    <source>
        <dbReference type="ARBA" id="ARBA00022801"/>
    </source>
</evidence>
<accession>A0ABU6MDG6</accession>
<proteinExistence type="predicted"/>
<dbReference type="Gene3D" id="3.40.50.1820">
    <property type="entry name" value="alpha/beta hydrolase"/>
    <property type="match status" value="1"/>
</dbReference>
<dbReference type="Pfam" id="PF07676">
    <property type="entry name" value="PD40"/>
    <property type="match status" value="2"/>
</dbReference>
<sequence>MGNKTGIQPEDLYQLKSLTDPQVSPDGKGVIYVQTHIDEEKKEYASNLYYIRLDEKKPVQWTYGSERNYSPRWSPDGSQLAFISTRKGTPQIFLLSSHGGEAKQLTHCKHGTRNPVWSPCGKKLAFSVIIGKDESIHDTQEKEKEKEVLKPLEVDRMKYKSDSGGFLNASNYTQIGILDIETNGLEQITSGNSDYELDSWSPDGKYIAYHADLSEERDFSFASDFYFYNVETKEAKAITKGDSGFWQGSWSPDSQYFSFLGSRQEFKNATQSKIWIYEVKTEELLCFTSDLDVPVGDYVVGDFQQGASLPGVTWAEDNQSFYFTASDHGNTIVYYGNLSGEIYPALHEDQHVYGFSLNKKDHTAIAAISNPELPGELFTIDLQTGEKKQLTHVNDGFLKDKLLSKPEAFEFQGSNGFTVQGWLMKPAGFVEGKKYPLVLEIHGGPHAMYANTYMNEFQILAGAGFAVLYANPRGSHGYGQKFVDAVRGDYGGNDYKDLMDALDYALENYNFIDKEKLGVTGGSYGGFMTNWIVGHTNRFKAAVTQRSISNWISFYGVSDIGYYFTEWQILSDLKDIEKLWKHSPLAYAENIQTPLLILHSEKDYRCPIEQAEQLFISLKRQKKKTKFIRFPESNHELSRSGNPDLRIKRLEYIKEWFIDYLSE</sequence>
<keyword evidence="5" id="KW-1185">Reference proteome</keyword>
<dbReference type="Gene3D" id="2.120.10.30">
    <property type="entry name" value="TolB, C-terminal domain"/>
    <property type="match status" value="2"/>
</dbReference>
<keyword evidence="1" id="KW-0378">Hydrolase</keyword>
<dbReference type="Proteomes" id="UP001341444">
    <property type="component" value="Unassembled WGS sequence"/>
</dbReference>
<dbReference type="EMBL" id="JARMAB010000006">
    <property type="protein sequence ID" value="MED1202473.1"/>
    <property type="molecule type" value="Genomic_DNA"/>
</dbReference>
<dbReference type="PANTHER" id="PTHR42776:SF27">
    <property type="entry name" value="DIPEPTIDYL PEPTIDASE FAMILY MEMBER 6"/>
    <property type="match status" value="1"/>
</dbReference>
<keyword evidence="2" id="KW-0645">Protease</keyword>
<dbReference type="PANTHER" id="PTHR42776">
    <property type="entry name" value="SERINE PEPTIDASE S9 FAMILY MEMBER"/>
    <property type="match status" value="1"/>
</dbReference>
<keyword evidence="2" id="KW-0720">Serine protease</keyword>
<feature type="domain" description="Peptidase S9 prolyl oligopeptidase catalytic" evidence="3">
    <location>
        <begin position="453"/>
        <end position="661"/>
    </location>
</feature>
<name>A0ABU6MDG6_9BACI</name>
<dbReference type="SUPFAM" id="SSF82171">
    <property type="entry name" value="DPP6 N-terminal domain-like"/>
    <property type="match status" value="1"/>
</dbReference>